<dbReference type="WBParaSite" id="nRc.2.0.1.t01402-RA">
    <property type="protein sequence ID" value="nRc.2.0.1.t01402-RA"/>
    <property type="gene ID" value="nRc.2.0.1.g01402"/>
</dbReference>
<evidence type="ECO:0000313" key="1">
    <source>
        <dbReference type="Proteomes" id="UP000887565"/>
    </source>
</evidence>
<protein>
    <submittedName>
        <fullName evidence="2">Uncharacterized protein</fullName>
    </submittedName>
</protein>
<name>A0A915HHC8_ROMCU</name>
<proteinExistence type="predicted"/>
<organism evidence="1 2">
    <name type="scientific">Romanomermis culicivorax</name>
    <name type="common">Nematode worm</name>
    <dbReference type="NCBI Taxonomy" id="13658"/>
    <lineage>
        <taxon>Eukaryota</taxon>
        <taxon>Metazoa</taxon>
        <taxon>Ecdysozoa</taxon>
        <taxon>Nematoda</taxon>
        <taxon>Enoplea</taxon>
        <taxon>Dorylaimia</taxon>
        <taxon>Mermithida</taxon>
        <taxon>Mermithoidea</taxon>
        <taxon>Mermithidae</taxon>
        <taxon>Romanomermis</taxon>
    </lineage>
</organism>
<accession>A0A915HHC8</accession>
<evidence type="ECO:0000313" key="2">
    <source>
        <dbReference type="WBParaSite" id="nRc.2.0.1.t01402-RA"/>
    </source>
</evidence>
<reference evidence="2" key="1">
    <citation type="submission" date="2022-11" db="UniProtKB">
        <authorList>
            <consortium name="WormBaseParasite"/>
        </authorList>
    </citation>
    <scope>IDENTIFICATION</scope>
</reference>
<dbReference type="Proteomes" id="UP000887565">
    <property type="component" value="Unplaced"/>
</dbReference>
<keyword evidence="1" id="KW-1185">Reference proteome</keyword>
<dbReference type="AlphaFoldDB" id="A0A915HHC8"/>
<sequence>MDDVIIITEILKYFNFEELCIAERINPNFKNKSKFQKLRQLGIASFHYTQLDEDLLYQRIMKDLYFVSLQNI</sequence>